<name>A0ABV6RYI6_9GAMM</name>
<comment type="caution">
    <text evidence="1">The sequence shown here is derived from an EMBL/GenBank/DDBJ whole genome shotgun (WGS) entry which is preliminary data.</text>
</comment>
<dbReference type="Pfam" id="PF13822">
    <property type="entry name" value="ACC_epsilon"/>
    <property type="match status" value="1"/>
</dbReference>
<protein>
    <submittedName>
        <fullName evidence="1">Acyl-CoA carboxylase subunit epsilon</fullName>
    </submittedName>
</protein>
<reference evidence="1 2" key="1">
    <citation type="submission" date="2024-09" db="EMBL/GenBank/DDBJ databases">
        <authorList>
            <person name="Sun Q."/>
            <person name="Mori K."/>
        </authorList>
    </citation>
    <scope>NUCLEOTIDE SEQUENCE [LARGE SCALE GENOMIC DNA]</scope>
    <source>
        <strain evidence="1 2">KCTC 23076</strain>
    </source>
</reference>
<dbReference type="EMBL" id="JBHLTG010000010">
    <property type="protein sequence ID" value="MFC0682034.1"/>
    <property type="molecule type" value="Genomic_DNA"/>
</dbReference>
<sequence>MPAADAEPPIDLRVVAGQPTDEELAAVTAVLHLAVREHAAAPEERAVPDGRHWQRAFGMLRSPVVPGRGAWRSF</sequence>
<accession>A0ABV6RYI6</accession>
<evidence type="ECO:0000313" key="2">
    <source>
        <dbReference type="Proteomes" id="UP001589896"/>
    </source>
</evidence>
<organism evidence="1 2">
    <name type="scientific">Lysobacter korlensis</name>
    <dbReference type="NCBI Taxonomy" id="553636"/>
    <lineage>
        <taxon>Bacteria</taxon>
        <taxon>Pseudomonadati</taxon>
        <taxon>Pseudomonadota</taxon>
        <taxon>Gammaproteobacteria</taxon>
        <taxon>Lysobacterales</taxon>
        <taxon>Lysobacteraceae</taxon>
        <taxon>Lysobacter</taxon>
    </lineage>
</organism>
<evidence type="ECO:0000313" key="1">
    <source>
        <dbReference type="EMBL" id="MFC0682034.1"/>
    </source>
</evidence>
<gene>
    <name evidence="1" type="ORF">ACFFGH_29735</name>
</gene>
<dbReference type="RefSeq" id="WP_386675673.1">
    <property type="nucleotide sequence ID" value="NZ_JBHLTG010000010.1"/>
</dbReference>
<dbReference type="InterPro" id="IPR032716">
    <property type="entry name" value="ACC_epsilon"/>
</dbReference>
<keyword evidence="2" id="KW-1185">Reference proteome</keyword>
<dbReference type="Proteomes" id="UP001589896">
    <property type="component" value="Unassembled WGS sequence"/>
</dbReference>
<proteinExistence type="predicted"/>